<dbReference type="Gene3D" id="2.40.40.10">
    <property type="entry name" value="RlpA-like domain"/>
    <property type="match status" value="1"/>
</dbReference>
<feature type="region of interest" description="Disordered" evidence="2">
    <location>
        <begin position="211"/>
        <end position="299"/>
    </location>
</feature>
<proteinExistence type="predicted"/>
<reference evidence="4 5" key="1">
    <citation type="submission" date="2024-01" db="EMBL/GenBank/DDBJ databases">
        <title>Description of Olsenella sp. nov., isolated from pig feces.</title>
        <authorList>
            <person name="Chang Y.-H."/>
        </authorList>
    </citation>
    <scope>NUCLEOTIDE SEQUENCE [LARGE SCALE GENOMIC DNA]</scope>
    <source>
        <strain evidence="4 5">YH-ols2223</strain>
    </source>
</reference>
<feature type="compositionally biased region" description="Low complexity" evidence="2">
    <location>
        <begin position="245"/>
        <end position="299"/>
    </location>
</feature>
<keyword evidence="3" id="KW-0732">Signal</keyword>
<feature type="signal peptide" evidence="3">
    <location>
        <begin position="1"/>
        <end position="32"/>
    </location>
</feature>
<keyword evidence="1" id="KW-0175">Coiled coil</keyword>
<dbReference type="RefSeq" id="WP_330957389.1">
    <property type="nucleotide sequence ID" value="NZ_JAZGJQ010000001.1"/>
</dbReference>
<feature type="compositionally biased region" description="Polar residues" evidence="2">
    <location>
        <begin position="215"/>
        <end position="228"/>
    </location>
</feature>
<evidence type="ECO:0000256" key="3">
    <source>
        <dbReference type="SAM" id="SignalP"/>
    </source>
</evidence>
<dbReference type="CDD" id="cd22191">
    <property type="entry name" value="DPBB_RlpA_EXP_N-like"/>
    <property type="match status" value="1"/>
</dbReference>
<sequence length="407" mass="42008">MRTRASGAVRVSLAVCAFAVIAGLALPTVAVAETSQDVRDQISQEQSRLDELARDMQDNRGQIDSLQGQIDDLAQQSIDVQSEIIEDRSRLNELISASYKGGLTPSLLSLVMSSSSIEDMVSRIHYAQKVNEYQADAIKRLNDDKATLSDQMAQISAAKDEQQSTLDELSSQSAEVQSTISSLEAKASQLEEDERAAALAAAEQARAAAEAAAATNSNGPVASSQGVTNDEEASAAKAGEIKDLSTTSSASANEAAQSSSGGSGSTSSGSGSGSQASKPSGAQSSSTPSGSSSASSSSSESGWITCVASAYSIADNDPPGSTSTASGIPLDDSKPSVALPMSQNPSAHYGDLIEIRYNGMSVIATVTDCGYMGNGSRGLDLSTAVYRAFGFGSPNSWGLRTVSYRYL</sequence>
<comment type="caution">
    <text evidence="4">The sequence shown here is derived from an EMBL/GenBank/DDBJ whole genome shotgun (WGS) entry which is preliminary data.</text>
</comment>
<evidence type="ECO:0000313" key="4">
    <source>
        <dbReference type="EMBL" id="MEE6146626.1"/>
    </source>
</evidence>
<evidence type="ECO:0000256" key="1">
    <source>
        <dbReference type="SAM" id="Coils"/>
    </source>
</evidence>
<dbReference type="InterPro" id="IPR036908">
    <property type="entry name" value="RlpA-like_sf"/>
</dbReference>
<dbReference type="Proteomes" id="UP001332931">
    <property type="component" value="Unassembled WGS sequence"/>
</dbReference>
<organism evidence="4 5">
    <name type="scientific">Olsenella absiana</name>
    <dbReference type="NCBI Taxonomy" id="3115222"/>
    <lineage>
        <taxon>Bacteria</taxon>
        <taxon>Bacillati</taxon>
        <taxon>Actinomycetota</taxon>
        <taxon>Coriobacteriia</taxon>
        <taxon>Coriobacteriales</taxon>
        <taxon>Atopobiaceae</taxon>
        <taxon>Olsenella</taxon>
    </lineage>
</organism>
<name>A0ABU7R7R4_9ACTN</name>
<evidence type="ECO:0008006" key="6">
    <source>
        <dbReference type="Google" id="ProtNLM"/>
    </source>
</evidence>
<feature type="coiled-coil region" evidence="1">
    <location>
        <begin position="35"/>
        <end position="83"/>
    </location>
</feature>
<gene>
    <name evidence="4" type="ORF">VXJ25_01245</name>
</gene>
<feature type="chain" id="PRO_5045058250" description="RlpA-like protein double-psi beta-barrel domain-containing protein" evidence="3">
    <location>
        <begin position="33"/>
        <end position="407"/>
    </location>
</feature>
<evidence type="ECO:0000313" key="5">
    <source>
        <dbReference type="Proteomes" id="UP001332931"/>
    </source>
</evidence>
<dbReference type="EMBL" id="JAZGJQ010000001">
    <property type="protein sequence ID" value="MEE6146626.1"/>
    <property type="molecule type" value="Genomic_DNA"/>
</dbReference>
<evidence type="ECO:0000256" key="2">
    <source>
        <dbReference type="SAM" id="MobiDB-lite"/>
    </source>
</evidence>
<accession>A0ABU7R7R4</accession>
<dbReference type="SUPFAM" id="SSF50685">
    <property type="entry name" value="Barwin-like endoglucanases"/>
    <property type="match status" value="1"/>
</dbReference>
<feature type="coiled-coil region" evidence="1">
    <location>
        <begin position="138"/>
        <end position="200"/>
    </location>
</feature>
<dbReference type="Gene3D" id="6.10.250.3150">
    <property type="match status" value="1"/>
</dbReference>
<protein>
    <recommendedName>
        <fullName evidence="6">RlpA-like protein double-psi beta-barrel domain-containing protein</fullName>
    </recommendedName>
</protein>
<keyword evidence="5" id="KW-1185">Reference proteome</keyword>